<feature type="repeat" description="PPR" evidence="2">
    <location>
        <begin position="423"/>
        <end position="457"/>
    </location>
</feature>
<dbReference type="SUPFAM" id="SSF81901">
    <property type="entry name" value="HCP-like"/>
    <property type="match status" value="1"/>
</dbReference>
<dbReference type="InterPro" id="IPR011990">
    <property type="entry name" value="TPR-like_helical_dom_sf"/>
</dbReference>
<gene>
    <name evidence="3" type="ORF">KP509_27G064300</name>
</gene>
<protein>
    <recommendedName>
        <fullName evidence="5">Pentatricopeptide repeat-containing protein</fullName>
    </recommendedName>
</protein>
<dbReference type="InterPro" id="IPR046960">
    <property type="entry name" value="PPR_At4g14850-like_plant"/>
</dbReference>
<evidence type="ECO:0000313" key="4">
    <source>
        <dbReference type="Proteomes" id="UP000825935"/>
    </source>
</evidence>
<dbReference type="GO" id="GO:0003729">
    <property type="term" value="F:mRNA binding"/>
    <property type="evidence" value="ECO:0007669"/>
    <property type="project" value="UniProtKB-ARBA"/>
</dbReference>
<feature type="repeat" description="PPR" evidence="2">
    <location>
        <begin position="592"/>
        <end position="626"/>
    </location>
</feature>
<dbReference type="Pfam" id="PF13041">
    <property type="entry name" value="PPR_2"/>
    <property type="match status" value="6"/>
</dbReference>
<sequence>MYEVRKNAMTIEFPDIGSFLSTLRSCAKKKDLKEGRRAHANVLKAGVLDSSSHIATALVSMYTKCGAFAEAKGLLHGLQARDVFSWSALIAGYAHYGQGHEALTCLESMQCDGFSPNAVTFISALKACGSIKAIEKGKQIHDEIIKQKLLDSDIVLGNALVSMYAKCGALSKAQQVLDKLLVQDVVAWSALTAGYVEQGQYHEALECYEVMQKKGFFPSAVTFTCILRACGHLTAVAKGQEVHDKIAHKGLMGKDIMLDNGLISMYVKCGMLDKARQVLEEIPVRDVFSWSALIAGYTQQGFGDEALKCFELMQHEGLTPNAVTFTLLIRACGSIGAADKGEQIHKEVANRGLLEDDLLLVTALVDMYAKCGELSKAYEVLQEASSSDVVSWSALISGYAQQGKGEEALKCFEQMQNKGLSPNSVTYSCVLKACGCIGALEKGEQIHQEIAQQGLLEKDIILGNALVNMYLKCHAYAKAEAVRNKLPAGDVVSWSSLIAGYVQQGKGEKALKCFAQMQDIGILPDSVTFICVLQACSILGAVDKGEQIHNKIAKEGLHRSDSAVGNALVDMYVKFGALAKARQLLDELPIQDVVVWSALISGYAQHGQGQAALECFEFMEYKGLNPDPFTMASVLNACSHSGLIEEGQIYFLYLNTKYGTLPNVEHYTCMVDLFGRAGLFEKAIALIQDMPSLDYLLVWSALLGACQRWGDVNLGKWAFNHAVQMDKSYASMYVCMANMYTAAGMEEDAKMTENNFGMAV</sequence>
<dbReference type="PROSITE" id="PS51375">
    <property type="entry name" value="PPR"/>
    <property type="match status" value="9"/>
</dbReference>
<dbReference type="InterPro" id="IPR002885">
    <property type="entry name" value="PPR_rpt"/>
</dbReference>
<dbReference type="EMBL" id="CM035432">
    <property type="protein sequence ID" value="KAH7295757.1"/>
    <property type="molecule type" value="Genomic_DNA"/>
</dbReference>
<dbReference type="EMBL" id="CM035432">
    <property type="protein sequence ID" value="KAH7295756.1"/>
    <property type="molecule type" value="Genomic_DNA"/>
</dbReference>
<dbReference type="PANTHER" id="PTHR24015:SF548">
    <property type="entry name" value="OS08G0340900 PROTEIN"/>
    <property type="match status" value="1"/>
</dbReference>
<dbReference type="AlphaFoldDB" id="A0A8T2RH85"/>
<feature type="repeat" description="PPR" evidence="2">
    <location>
        <begin position="663"/>
        <end position="697"/>
    </location>
</feature>
<feature type="repeat" description="PPR" evidence="2">
    <location>
        <begin position="490"/>
        <end position="524"/>
    </location>
</feature>
<dbReference type="SUPFAM" id="SSF48452">
    <property type="entry name" value="TPR-like"/>
    <property type="match status" value="1"/>
</dbReference>
<evidence type="ECO:0000256" key="1">
    <source>
        <dbReference type="ARBA" id="ARBA00022737"/>
    </source>
</evidence>
<dbReference type="OrthoDB" id="185373at2759"/>
<accession>A0A8T2RH85</accession>
<dbReference type="Proteomes" id="UP000825935">
    <property type="component" value="Chromosome 27"/>
</dbReference>
<evidence type="ECO:0000313" key="3">
    <source>
        <dbReference type="EMBL" id="KAH7295756.1"/>
    </source>
</evidence>
<feature type="repeat" description="PPR" evidence="2">
    <location>
        <begin position="82"/>
        <end position="116"/>
    </location>
</feature>
<dbReference type="Gene3D" id="1.25.40.10">
    <property type="entry name" value="Tetratricopeptide repeat domain"/>
    <property type="match status" value="6"/>
</dbReference>
<dbReference type="FunFam" id="1.25.40.10:FF:000073">
    <property type="entry name" value="Pentatricopeptide repeat-containing protein chloroplastic"/>
    <property type="match status" value="1"/>
</dbReference>
<keyword evidence="1" id="KW-0677">Repeat</keyword>
<dbReference type="GO" id="GO:0009451">
    <property type="term" value="P:RNA modification"/>
    <property type="evidence" value="ECO:0007669"/>
    <property type="project" value="InterPro"/>
</dbReference>
<feature type="repeat" description="PPR" evidence="2">
    <location>
        <begin position="321"/>
        <end position="355"/>
    </location>
</feature>
<proteinExistence type="predicted"/>
<dbReference type="FunFam" id="1.25.40.10:FF:000031">
    <property type="entry name" value="Pentatricopeptide repeat-containing protein mitochondrial"/>
    <property type="match status" value="3"/>
</dbReference>
<dbReference type="FunFam" id="1.25.40.10:FF:000144">
    <property type="entry name" value="Pentatricopeptide repeat-containing protein, mitochondrial"/>
    <property type="match status" value="1"/>
</dbReference>
<evidence type="ECO:0000256" key="2">
    <source>
        <dbReference type="PROSITE-ProRule" id="PRU00708"/>
    </source>
</evidence>
<dbReference type="PANTHER" id="PTHR24015">
    <property type="entry name" value="OS07G0578800 PROTEIN-RELATED"/>
    <property type="match status" value="1"/>
</dbReference>
<evidence type="ECO:0008006" key="5">
    <source>
        <dbReference type="Google" id="ProtNLM"/>
    </source>
</evidence>
<keyword evidence="4" id="KW-1185">Reference proteome</keyword>
<dbReference type="NCBIfam" id="TIGR00756">
    <property type="entry name" value="PPR"/>
    <property type="match status" value="7"/>
</dbReference>
<reference evidence="3 4" key="1">
    <citation type="submission" date="2021-08" db="EMBL/GenBank/DDBJ databases">
        <title>WGS assembly of Ceratopteris richardii.</title>
        <authorList>
            <person name="Marchant D.B."/>
            <person name="Chen G."/>
            <person name="Jenkins J."/>
            <person name="Shu S."/>
            <person name="Leebens-Mack J."/>
            <person name="Grimwood J."/>
            <person name="Schmutz J."/>
            <person name="Soltis P."/>
            <person name="Soltis D."/>
            <person name="Chen Z.-H."/>
        </authorList>
    </citation>
    <scope>NUCLEOTIDE SEQUENCE [LARGE SCALE GENOMIC DNA]</scope>
    <source>
        <strain evidence="3">Whitten #5841</strain>
        <tissue evidence="3">Leaf</tissue>
    </source>
</reference>
<feature type="repeat" description="PPR" evidence="2">
    <location>
        <begin position="286"/>
        <end position="320"/>
    </location>
</feature>
<organism evidence="3 4">
    <name type="scientific">Ceratopteris richardii</name>
    <name type="common">Triangle waterfern</name>
    <dbReference type="NCBI Taxonomy" id="49495"/>
    <lineage>
        <taxon>Eukaryota</taxon>
        <taxon>Viridiplantae</taxon>
        <taxon>Streptophyta</taxon>
        <taxon>Embryophyta</taxon>
        <taxon>Tracheophyta</taxon>
        <taxon>Polypodiopsida</taxon>
        <taxon>Polypodiidae</taxon>
        <taxon>Polypodiales</taxon>
        <taxon>Pteridineae</taxon>
        <taxon>Pteridaceae</taxon>
        <taxon>Parkerioideae</taxon>
        <taxon>Ceratopteris</taxon>
    </lineage>
</organism>
<dbReference type="FunFam" id="1.25.40.10:FF:000090">
    <property type="entry name" value="Pentatricopeptide repeat-containing protein, chloroplastic"/>
    <property type="match status" value="1"/>
</dbReference>
<name>A0A8T2RH85_CERRI</name>
<feature type="repeat" description="PPR" evidence="2">
    <location>
        <begin position="388"/>
        <end position="422"/>
    </location>
</feature>
<comment type="caution">
    <text evidence="3">The sequence shown here is derived from an EMBL/GenBank/DDBJ whole genome shotgun (WGS) entry which is preliminary data.</text>
</comment>
<feature type="repeat" description="PPR" evidence="2">
    <location>
        <begin position="184"/>
        <end position="218"/>
    </location>
</feature>
<dbReference type="Pfam" id="PF01535">
    <property type="entry name" value="PPR"/>
    <property type="match status" value="4"/>
</dbReference>